<protein>
    <recommendedName>
        <fullName evidence="1">Methyltransferase type 11 domain-containing protein</fullName>
    </recommendedName>
</protein>
<proteinExistence type="predicted"/>
<dbReference type="RefSeq" id="WP_188679440.1">
    <property type="nucleotide sequence ID" value="NZ_BMGP01000005.1"/>
</dbReference>
<organism evidence="2 3">
    <name type="scientific">Subtercola lobariae</name>
    <dbReference type="NCBI Taxonomy" id="1588641"/>
    <lineage>
        <taxon>Bacteria</taxon>
        <taxon>Bacillati</taxon>
        <taxon>Actinomycetota</taxon>
        <taxon>Actinomycetes</taxon>
        <taxon>Micrococcales</taxon>
        <taxon>Microbacteriaceae</taxon>
        <taxon>Subtercola</taxon>
    </lineage>
</organism>
<reference evidence="2 3" key="1">
    <citation type="journal article" date="2014" name="Int. J. Syst. Evol. Microbiol.">
        <title>Complete genome sequence of Corynebacterium casei LMG S-19264T (=DSM 44701T), isolated from a smear-ripened cheese.</title>
        <authorList>
            <consortium name="US DOE Joint Genome Institute (JGI-PGF)"/>
            <person name="Walter F."/>
            <person name="Albersmeier A."/>
            <person name="Kalinowski J."/>
            <person name="Ruckert C."/>
        </authorList>
    </citation>
    <scope>NUCLEOTIDE SEQUENCE [LARGE SCALE GENOMIC DNA]</scope>
    <source>
        <strain evidence="2 3">CGMCC 1.12976</strain>
    </source>
</reference>
<dbReference type="Proteomes" id="UP000598775">
    <property type="component" value="Unassembled WGS sequence"/>
</dbReference>
<evidence type="ECO:0000313" key="3">
    <source>
        <dbReference type="Proteomes" id="UP000598775"/>
    </source>
</evidence>
<dbReference type="Pfam" id="PF08241">
    <property type="entry name" value="Methyltransf_11"/>
    <property type="match status" value="1"/>
</dbReference>
<evidence type="ECO:0000313" key="2">
    <source>
        <dbReference type="EMBL" id="GGF34261.1"/>
    </source>
</evidence>
<dbReference type="InterPro" id="IPR029063">
    <property type="entry name" value="SAM-dependent_MTases_sf"/>
</dbReference>
<sequence>MSFDVTAAAYLSFMGRFSEPLAGLFADWSGVRPGQRALDVGSGAGALTEQLVERLGAAAVAAIDPSESFVEAMKQRLPAVDVRLAGAERLPFEAEEFDVVLAQLVIHLIPDAQAAVREMARVTRRGGLVAACVWDHAGDRGPLATFWQAVHDLDPDEPGESSMPGTSDGDLGRLFVEAGLSGVESSSLTVTRQYESFDDWWQPYLLGVGPAGGYVSRLSTDERAALRARCAELVPAGSFDVSALAWCARGVV</sequence>
<name>A0A917EZP1_9MICO</name>
<dbReference type="EMBL" id="BMGP01000005">
    <property type="protein sequence ID" value="GGF34261.1"/>
    <property type="molecule type" value="Genomic_DNA"/>
</dbReference>
<dbReference type="InterPro" id="IPR050508">
    <property type="entry name" value="Methyltransf_Superfamily"/>
</dbReference>
<dbReference type="CDD" id="cd02440">
    <property type="entry name" value="AdoMet_MTases"/>
    <property type="match status" value="1"/>
</dbReference>
<gene>
    <name evidence="2" type="ORF">GCM10011399_29300</name>
</gene>
<dbReference type="PANTHER" id="PTHR42912">
    <property type="entry name" value="METHYLTRANSFERASE"/>
    <property type="match status" value="1"/>
</dbReference>
<accession>A0A917EZP1</accession>
<dbReference type="SUPFAM" id="SSF53335">
    <property type="entry name" value="S-adenosyl-L-methionine-dependent methyltransferases"/>
    <property type="match status" value="1"/>
</dbReference>
<dbReference type="PANTHER" id="PTHR42912:SF93">
    <property type="entry name" value="N6-ADENOSINE-METHYLTRANSFERASE TMT1A"/>
    <property type="match status" value="1"/>
</dbReference>
<feature type="domain" description="Methyltransferase type 11" evidence="1">
    <location>
        <begin position="38"/>
        <end position="130"/>
    </location>
</feature>
<dbReference type="InterPro" id="IPR013216">
    <property type="entry name" value="Methyltransf_11"/>
</dbReference>
<dbReference type="GO" id="GO:0008757">
    <property type="term" value="F:S-adenosylmethionine-dependent methyltransferase activity"/>
    <property type="evidence" value="ECO:0007669"/>
    <property type="project" value="InterPro"/>
</dbReference>
<comment type="caution">
    <text evidence="2">The sequence shown here is derived from an EMBL/GenBank/DDBJ whole genome shotgun (WGS) entry which is preliminary data.</text>
</comment>
<evidence type="ECO:0000259" key="1">
    <source>
        <dbReference type="Pfam" id="PF08241"/>
    </source>
</evidence>
<keyword evidence="3" id="KW-1185">Reference proteome</keyword>
<dbReference type="AlphaFoldDB" id="A0A917EZP1"/>
<dbReference type="Gene3D" id="3.40.50.150">
    <property type="entry name" value="Vaccinia Virus protein VP39"/>
    <property type="match status" value="1"/>
</dbReference>